<protein>
    <submittedName>
        <fullName evidence="4">GNAT family N-acetyltransferase</fullName>
    </submittedName>
</protein>
<evidence type="ECO:0000256" key="1">
    <source>
        <dbReference type="ARBA" id="ARBA00022679"/>
    </source>
</evidence>
<evidence type="ECO:0000313" key="4">
    <source>
        <dbReference type="EMBL" id="VVE87188.1"/>
    </source>
</evidence>
<accession>A0A5E5BP92</accession>
<dbReference type="InterPro" id="IPR016181">
    <property type="entry name" value="Acyl_CoA_acyltransferase"/>
</dbReference>
<feature type="domain" description="N-acetyltransferase" evidence="3">
    <location>
        <begin position="7"/>
        <end position="170"/>
    </location>
</feature>
<dbReference type="EMBL" id="CABPST010000002">
    <property type="protein sequence ID" value="VVE87188.1"/>
    <property type="molecule type" value="Genomic_DNA"/>
</dbReference>
<proteinExistence type="predicted"/>
<keyword evidence="2" id="KW-0012">Acyltransferase</keyword>
<evidence type="ECO:0000259" key="3">
    <source>
        <dbReference type="PROSITE" id="PS51186"/>
    </source>
</evidence>
<evidence type="ECO:0000313" key="5">
    <source>
        <dbReference type="Proteomes" id="UP000382040"/>
    </source>
</evidence>
<dbReference type="PANTHER" id="PTHR43800">
    <property type="entry name" value="PEPTIDYL-LYSINE N-ACETYLTRANSFERASE YJAB"/>
    <property type="match status" value="1"/>
</dbReference>
<dbReference type="SUPFAM" id="SSF55729">
    <property type="entry name" value="Acyl-CoA N-acyltransferases (Nat)"/>
    <property type="match status" value="1"/>
</dbReference>
<dbReference type="InterPro" id="IPR000182">
    <property type="entry name" value="GNAT_dom"/>
</dbReference>
<dbReference type="GO" id="GO:0016747">
    <property type="term" value="F:acyltransferase activity, transferring groups other than amino-acyl groups"/>
    <property type="evidence" value="ECO:0007669"/>
    <property type="project" value="InterPro"/>
</dbReference>
<keyword evidence="5" id="KW-1185">Reference proteome</keyword>
<evidence type="ECO:0000256" key="2">
    <source>
        <dbReference type="ARBA" id="ARBA00023315"/>
    </source>
</evidence>
<sequence>MTRLPVARVRLATPDDAPALPPVDRSAGELFRTLPELAWLADGEGMSVARHRELIAHGASWVAADQDDAPVAFLEGEVFGNELHVWELSVHRDWQLRGLGRALLAAAAGHAARTGLVALTLTTFRDVPWNGPFYARLGFVPIAVPDLSERLRQVLAHEAAAGLPAARRWAMRQTPNGRFPSFMSGR</sequence>
<dbReference type="RefSeq" id="WP_246174412.1">
    <property type="nucleotide sequence ID" value="NZ_CABPST010000002.1"/>
</dbReference>
<dbReference type="PROSITE" id="PS51186">
    <property type="entry name" value="GNAT"/>
    <property type="match status" value="1"/>
</dbReference>
<dbReference type="Gene3D" id="3.40.630.30">
    <property type="match status" value="1"/>
</dbReference>
<dbReference type="AlphaFoldDB" id="A0A5E5BP92"/>
<dbReference type="Pfam" id="PF00583">
    <property type="entry name" value="Acetyltransf_1"/>
    <property type="match status" value="1"/>
</dbReference>
<gene>
    <name evidence="4" type="ORF">PBR20603_01115</name>
</gene>
<dbReference type="Proteomes" id="UP000382040">
    <property type="component" value="Unassembled WGS sequence"/>
</dbReference>
<organism evidence="4 5">
    <name type="scientific">Pandoraea bronchicola</name>
    <dbReference type="NCBI Taxonomy" id="2508287"/>
    <lineage>
        <taxon>Bacteria</taxon>
        <taxon>Pseudomonadati</taxon>
        <taxon>Pseudomonadota</taxon>
        <taxon>Betaproteobacteria</taxon>
        <taxon>Burkholderiales</taxon>
        <taxon>Burkholderiaceae</taxon>
        <taxon>Pandoraea</taxon>
    </lineage>
</organism>
<keyword evidence="1 4" id="KW-0808">Transferase</keyword>
<name>A0A5E5BP92_9BURK</name>
<reference evidence="4 5" key="1">
    <citation type="submission" date="2019-08" db="EMBL/GenBank/DDBJ databases">
        <authorList>
            <person name="Peeters C."/>
        </authorList>
    </citation>
    <scope>NUCLEOTIDE SEQUENCE [LARGE SCALE GENOMIC DNA]</scope>
    <source>
        <strain evidence="4 5">LMG 20603</strain>
    </source>
</reference>
<dbReference type="PANTHER" id="PTHR43800:SF1">
    <property type="entry name" value="PEPTIDYL-LYSINE N-ACETYLTRANSFERASE YJAB"/>
    <property type="match status" value="1"/>
</dbReference>